<name>A0A1Y2BRT5_9FUNG</name>
<dbReference type="Gene3D" id="3.40.50.1820">
    <property type="entry name" value="alpha/beta hydrolase"/>
    <property type="match status" value="1"/>
</dbReference>
<sequence length="343" mass="36741">MTSTALASASALTGTATSTVTLVFVHGYQGSSESFHAFPGNLQHRLITQRSMAAKVYSYEYETRGDNAQRVAEFVAWLTDIKQGLHGNVILLGHSMGGLLCVDTVRSLELEKGTREPLKFTVTQVLAFDSPFLGVHPKAMVLTGASKLNKSVSEHTSAISNLLFTANKTEANAKRGSVSSTASSSSSWGTWGAVAAVGAAAAAAAYANRKVAGSVAGVVKSAVSKVVSEHSAFLGPLWSPGDQDSRLNWILLHQQNNKFKFCCFYVITTMQESGSISRRTFISTPDAEKAYSGLFKGIEYDSTRNQKTNECADEIEAHMNMFRPAIIGDGVYESILAGTLSEM</sequence>
<dbReference type="SUPFAM" id="SSF53474">
    <property type="entry name" value="alpha/beta-Hydrolases"/>
    <property type="match status" value="1"/>
</dbReference>
<evidence type="ECO:0000313" key="2">
    <source>
        <dbReference type="EMBL" id="ORY37450.1"/>
    </source>
</evidence>
<feature type="domain" description="AB hydrolase-1" evidence="1">
    <location>
        <begin position="22"/>
        <end position="120"/>
    </location>
</feature>
<evidence type="ECO:0000313" key="3">
    <source>
        <dbReference type="Proteomes" id="UP000193642"/>
    </source>
</evidence>
<evidence type="ECO:0000259" key="1">
    <source>
        <dbReference type="Pfam" id="PF12697"/>
    </source>
</evidence>
<organism evidence="2 3">
    <name type="scientific">Rhizoclosmatium globosum</name>
    <dbReference type="NCBI Taxonomy" id="329046"/>
    <lineage>
        <taxon>Eukaryota</taxon>
        <taxon>Fungi</taxon>
        <taxon>Fungi incertae sedis</taxon>
        <taxon>Chytridiomycota</taxon>
        <taxon>Chytridiomycota incertae sedis</taxon>
        <taxon>Chytridiomycetes</taxon>
        <taxon>Chytridiales</taxon>
        <taxon>Chytriomycetaceae</taxon>
        <taxon>Rhizoclosmatium</taxon>
    </lineage>
</organism>
<dbReference type="EMBL" id="MCGO01000050">
    <property type="protein sequence ID" value="ORY37450.1"/>
    <property type="molecule type" value="Genomic_DNA"/>
</dbReference>
<dbReference type="PANTHER" id="PTHR47842:SF1">
    <property type="entry name" value="DUF676 DOMAIN-CONTAINING PROTEIN"/>
    <property type="match status" value="1"/>
</dbReference>
<accession>A0A1Y2BRT5</accession>
<keyword evidence="3" id="KW-1185">Reference proteome</keyword>
<comment type="caution">
    <text evidence="2">The sequence shown here is derived from an EMBL/GenBank/DDBJ whole genome shotgun (WGS) entry which is preliminary data.</text>
</comment>
<gene>
    <name evidence="2" type="ORF">BCR33DRAFT_721499</name>
</gene>
<reference evidence="2 3" key="1">
    <citation type="submission" date="2016-07" db="EMBL/GenBank/DDBJ databases">
        <title>Pervasive Adenine N6-methylation of Active Genes in Fungi.</title>
        <authorList>
            <consortium name="DOE Joint Genome Institute"/>
            <person name="Mondo S.J."/>
            <person name="Dannebaum R.O."/>
            <person name="Kuo R.C."/>
            <person name="Labutti K."/>
            <person name="Haridas S."/>
            <person name="Kuo A."/>
            <person name="Salamov A."/>
            <person name="Ahrendt S.R."/>
            <person name="Lipzen A."/>
            <person name="Sullivan W."/>
            <person name="Andreopoulos W.B."/>
            <person name="Clum A."/>
            <person name="Lindquist E."/>
            <person name="Daum C."/>
            <person name="Ramamoorthy G.K."/>
            <person name="Gryganskyi A."/>
            <person name="Culley D."/>
            <person name="Magnuson J.K."/>
            <person name="James T.Y."/>
            <person name="O'Malley M.A."/>
            <person name="Stajich J.E."/>
            <person name="Spatafora J.W."/>
            <person name="Visel A."/>
            <person name="Grigoriev I.V."/>
        </authorList>
    </citation>
    <scope>NUCLEOTIDE SEQUENCE [LARGE SCALE GENOMIC DNA]</scope>
    <source>
        <strain evidence="2 3">JEL800</strain>
    </source>
</reference>
<dbReference type="AlphaFoldDB" id="A0A1Y2BRT5"/>
<dbReference type="Proteomes" id="UP000193642">
    <property type="component" value="Unassembled WGS sequence"/>
</dbReference>
<protein>
    <recommendedName>
        <fullName evidence="1">AB hydrolase-1 domain-containing protein</fullName>
    </recommendedName>
</protein>
<dbReference type="InterPro" id="IPR029058">
    <property type="entry name" value="AB_hydrolase_fold"/>
</dbReference>
<proteinExistence type="predicted"/>
<dbReference type="PANTHER" id="PTHR47842">
    <property type="entry name" value="EXPRESSED PROTEIN"/>
    <property type="match status" value="1"/>
</dbReference>
<dbReference type="Pfam" id="PF12697">
    <property type="entry name" value="Abhydrolase_6"/>
    <property type="match status" value="1"/>
</dbReference>
<dbReference type="STRING" id="329046.A0A1Y2BRT5"/>
<dbReference type="InterPro" id="IPR000073">
    <property type="entry name" value="AB_hydrolase_1"/>
</dbReference>
<dbReference type="OrthoDB" id="442243at2759"/>